<evidence type="ECO:0000256" key="1">
    <source>
        <dbReference type="SAM" id="MobiDB-lite"/>
    </source>
</evidence>
<proteinExistence type="predicted"/>
<name>A0A8S4BAU6_9TELE</name>
<accession>A0A8S4BAU6</accession>
<organism evidence="2 3">
    <name type="scientific">Menidia menidia</name>
    <name type="common">Atlantic silverside</name>
    <dbReference type="NCBI Taxonomy" id="238744"/>
    <lineage>
        <taxon>Eukaryota</taxon>
        <taxon>Metazoa</taxon>
        <taxon>Chordata</taxon>
        <taxon>Craniata</taxon>
        <taxon>Vertebrata</taxon>
        <taxon>Euteleostomi</taxon>
        <taxon>Actinopterygii</taxon>
        <taxon>Neopterygii</taxon>
        <taxon>Teleostei</taxon>
        <taxon>Neoteleostei</taxon>
        <taxon>Acanthomorphata</taxon>
        <taxon>Ovalentaria</taxon>
        <taxon>Atherinomorphae</taxon>
        <taxon>Atheriniformes</taxon>
        <taxon>Atherinopsidae</taxon>
        <taxon>Menidiinae</taxon>
        <taxon>Menidia</taxon>
    </lineage>
</organism>
<dbReference type="Proteomes" id="UP000677803">
    <property type="component" value="Unassembled WGS sequence"/>
</dbReference>
<sequence length="118" mass="13687">MHQTFDPNRIVADSRRQVNNHNVCLTVDCLFYEGKLLKCSRNDVSWGDIQKLLNIPISEAPKDSIKYSITASNQESSKRYPSRPDQNQKPSKRHPTRPDQNQESSKRQVGFSVYHSWL</sequence>
<feature type="region of interest" description="Disordered" evidence="1">
    <location>
        <begin position="69"/>
        <end position="110"/>
    </location>
</feature>
<gene>
    <name evidence="2" type="ORF">MMEN_LOCUS12073</name>
</gene>
<reference evidence="2" key="1">
    <citation type="submission" date="2021-05" db="EMBL/GenBank/DDBJ databases">
        <authorList>
            <person name="Tigano A."/>
        </authorList>
    </citation>
    <scope>NUCLEOTIDE SEQUENCE</scope>
</reference>
<dbReference type="AlphaFoldDB" id="A0A8S4BAU6"/>
<protein>
    <submittedName>
        <fullName evidence="2">(Atlantic silverside) hypothetical protein</fullName>
    </submittedName>
</protein>
<evidence type="ECO:0000313" key="3">
    <source>
        <dbReference type="Proteomes" id="UP000677803"/>
    </source>
</evidence>
<evidence type="ECO:0000313" key="2">
    <source>
        <dbReference type="EMBL" id="CAG5928418.1"/>
    </source>
</evidence>
<comment type="caution">
    <text evidence="2">The sequence shown here is derived from an EMBL/GenBank/DDBJ whole genome shotgun (WGS) entry which is preliminary data.</text>
</comment>
<keyword evidence="3" id="KW-1185">Reference proteome</keyword>
<dbReference type="PANTHER" id="PTHR34488:SF1">
    <property type="entry name" value="SI:CH211-245H14.1-RELATED"/>
    <property type="match status" value="1"/>
</dbReference>
<dbReference type="OrthoDB" id="8446971at2759"/>
<dbReference type="EMBL" id="CAJRST010012224">
    <property type="protein sequence ID" value="CAG5928418.1"/>
    <property type="molecule type" value="Genomic_DNA"/>
</dbReference>
<dbReference type="PANTHER" id="PTHR34488">
    <property type="entry name" value="SI:CH211-245H14.1-RELATED"/>
    <property type="match status" value="1"/>
</dbReference>